<organism evidence="4 5">
    <name type="scientific">Ktedonospora formicarum</name>
    <dbReference type="NCBI Taxonomy" id="2778364"/>
    <lineage>
        <taxon>Bacteria</taxon>
        <taxon>Bacillati</taxon>
        <taxon>Chloroflexota</taxon>
        <taxon>Ktedonobacteria</taxon>
        <taxon>Ktedonobacterales</taxon>
        <taxon>Ktedonobacteraceae</taxon>
        <taxon>Ktedonospora</taxon>
    </lineage>
</organism>
<dbReference type="PANTHER" id="PTHR42760">
    <property type="entry name" value="SHORT-CHAIN DEHYDROGENASES/REDUCTASES FAMILY MEMBER"/>
    <property type="match status" value="1"/>
</dbReference>
<evidence type="ECO:0000256" key="2">
    <source>
        <dbReference type="ARBA" id="ARBA00023002"/>
    </source>
</evidence>
<dbReference type="SMART" id="SM00822">
    <property type="entry name" value="PKS_KR"/>
    <property type="match status" value="1"/>
</dbReference>
<keyword evidence="5" id="KW-1185">Reference proteome</keyword>
<dbReference type="AlphaFoldDB" id="A0A8J3MUB4"/>
<dbReference type="CDD" id="cd05233">
    <property type="entry name" value="SDR_c"/>
    <property type="match status" value="1"/>
</dbReference>
<evidence type="ECO:0000256" key="1">
    <source>
        <dbReference type="ARBA" id="ARBA00006484"/>
    </source>
</evidence>
<dbReference type="Pfam" id="PF13561">
    <property type="entry name" value="adh_short_C2"/>
    <property type="match status" value="1"/>
</dbReference>
<dbReference type="InterPro" id="IPR036291">
    <property type="entry name" value="NAD(P)-bd_dom_sf"/>
</dbReference>
<feature type="domain" description="Ketoreductase" evidence="3">
    <location>
        <begin position="12"/>
        <end position="202"/>
    </location>
</feature>
<keyword evidence="2" id="KW-0560">Oxidoreductase</keyword>
<dbReference type="PANTHER" id="PTHR42760:SF40">
    <property type="entry name" value="3-OXOACYL-[ACYL-CARRIER-PROTEIN] REDUCTASE, CHLOROPLASTIC"/>
    <property type="match status" value="1"/>
</dbReference>
<evidence type="ECO:0000259" key="3">
    <source>
        <dbReference type="SMART" id="SM00822"/>
    </source>
</evidence>
<dbReference type="PROSITE" id="PS00061">
    <property type="entry name" value="ADH_SHORT"/>
    <property type="match status" value="1"/>
</dbReference>
<dbReference type="FunFam" id="3.40.50.720:FF:000173">
    <property type="entry name" value="3-oxoacyl-[acyl-carrier protein] reductase"/>
    <property type="match status" value="1"/>
</dbReference>
<evidence type="ECO:0000313" key="4">
    <source>
        <dbReference type="EMBL" id="GHO46453.1"/>
    </source>
</evidence>
<proteinExistence type="inferred from homology"/>
<protein>
    <submittedName>
        <fullName evidence="4">Glucose-1-dehydrogenase</fullName>
    </submittedName>
</protein>
<dbReference type="Gene3D" id="3.40.50.720">
    <property type="entry name" value="NAD(P)-binding Rossmann-like Domain"/>
    <property type="match status" value="1"/>
</dbReference>
<dbReference type="Proteomes" id="UP000612362">
    <property type="component" value="Unassembled WGS sequence"/>
</dbReference>
<dbReference type="InterPro" id="IPR020904">
    <property type="entry name" value="Sc_DH/Rdtase_CS"/>
</dbReference>
<dbReference type="InterPro" id="IPR057326">
    <property type="entry name" value="KR_dom"/>
</dbReference>
<comment type="caution">
    <text evidence="4">The sequence shown here is derived from an EMBL/GenBank/DDBJ whole genome shotgun (WGS) entry which is preliminary data.</text>
</comment>
<dbReference type="PRINTS" id="PR00080">
    <property type="entry name" value="SDRFAMILY"/>
</dbReference>
<name>A0A8J3MUB4_9CHLR</name>
<accession>A0A8J3MUB4</accession>
<sequence length="257" mass="26563">MHMGEWNKGEQGAVIVTGASRGIGAAVARLVGAHGFPVAVNFAKGETAAQEVVLQIIASGGRAIAIQGDVASEDDVMRIFETTMSELGPLQGLVNNAGITGGFARVEEVQAETIRRVLEVNITGAILCAREAVKNMSLRRGGRGGAIVNISSLAARLGGTGEWVHYAASKGAINSFTIGLAREVAQEGIRVNAVAPGLIETELHALSGAPDRVERMSPTVPMQRAGTAEEVAEGVLWLLSPAASYTTGTILEIGGGR</sequence>
<dbReference type="InterPro" id="IPR002347">
    <property type="entry name" value="SDR_fam"/>
</dbReference>
<dbReference type="EMBL" id="BNJF01000002">
    <property type="protein sequence ID" value="GHO46453.1"/>
    <property type="molecule type" value="Genomic_DNA"/>
</dbReference>
<comment type="similarity">
    <text evidence="1">Belongs to the short-chain dehydrogenases/reductases (SDR) family.</text>
</comment>
<gene>
    <name evidence="4" type="ORF">KSX_46160</name>
</gene>
<dbReference type="GO" id="GO:0030497">
    <property type="term" value="P:fatty acid elongation"/>
    <property type="evidence" value="ECO:0007669"/>
    <property type="project" value="TreeGrafter"/>
</dbReference>
<reference evidence="4" key="1">
    <citation type="submission" date="2020-10" db="EMBL/GenBank/DDBJ databases">
        <title>Taxonomic study of unclassified bacteria belonging to the class Ktedonobacteria.</title>
        <authorList>
            <person name="Yabe S."/>
            <person name="Wang C.M."/>
            <person name="Zheng Y."/>
            <person name="Sakai Y."/>
            <person name="Cavaletti L."/>
            <person name="Monciardini P."/>
            <person name="Donadio S."/>
        </authorList>
    </citation>
    <scope>NUCLEOTIDE SEQUENCE</scope>
    <source>
        <strain evidence="4">SOSP1-1</strain>
    </source>
</reference>
<evidence type="ECO:0000313" key="5">
    <source>
        <dbReference type="Proteomes" id="UP000612362"/>
    </source>
</evidence>
<dbReference type="GO" id="GO:0016616">
    <property type="term" value="F:oxidoreductase activity, acting on the CH-OH group of donors, NAD or NADP as acceptor"/>
    <property type="evidence" value="ECO:0007669"/>
    <property type="project" value="TreeGrafter"/>
</dbReference>
<dbReference type="PRINTS" id="PR00081">
    <property type="entry name" value="GDHRDH"/>
</dbReference>
<dbReference type="SUPFAM" id="SSF51735">
    <property type="entry name" value="NAD(P)-binding Rossmann-fold domains"/>
    <property type="match status" value="1"/>
</dbReference>